<dbReference type="Pfam" id="PF13456">
    <property type="entry name" value="RVT_3"/>
    <property type="match status" value="1"/>
</dbReference>
<dbReference type="SUPFAM" id="SSF53098">
    <property type="entry name" value="Ribonuclease H-like"/>
    <property type="match status" value="1"/>
</dbReference>
<dbReference type="InterPro" id="IPR036397">
    <property type="entry name" value="RNaseH_sf"/>
</dbReference>
<feature type="domain" description="RNase H type-1" evidence="1">
    <location>
        <begin position="72"/>
        <end position="137"/>
    </location>
</feature>
<name>A0A7J6I884_CANSA</name>
<dbReference type="Proteomes" id="UP000583929">
    <property type="component" value="Unassembled WGS sequence"/>
</dbReference>
<dbReference type="AlphaFoldDB" id="A0A7J6I884"/>
<evidence type="ECO:0000259" key="1">
    <source>
        <dbReference type="Pfam" id="PF13456"/>
    </source>
</evidence>
<dbReference type="GO" id="GO:0004523">
    <property type="term" value="F:RNA-DNA hybrid ribonuclease activity"/>
    <property type="evidence" value="ECO:0007669"/>
    <property type="project" value="InterPro"/>
</dbReference>
<proteinExistence type="predicted"/>
<dbReference type="PANTHER" id="PTHR48475">
    <property type="entry name" value="RIBONUCLEASE H"/>
    <property type="match status" value="1"/>
</dbReference>
<reference evidence="2 3" key="1">
    <citation type="journal article" date="2020" name="bioRxiv">
        <title>Sequence and annotation of 42 cannabis genomes reveals extensive copy number variation in cannabinoid synthesis and pathogen resistance genes.</title>
        <authorList>
            <person name="Mckernan K.J."/>
            <person name="Helbert Y."/>
            <person name="Kane L.T."/>
            <person name="Ebling H."/>
            <person name="Zhang L."/>
            <person name="Liu B."/>
            <person name="Eaton Z."/>
            <person name="Mclaughlin S."/>
            <person name="Kingan S."/>
            <person name="Baybayan P."/>
            <person name="Concepcion G."/>
            <person name="Jordan M."/>
            <person name="Riva A."/>
            <person name="Barbazuk W."/>
            <person name="Harkins T."/>
        </authorList>
    </citation>
    <scope>NUCLEOTIDE SEQUENCE [LARGE SCALE GENOMIC DNA]</scope>
    <source>
        <strain evidence="3">cv. Jamaican Lion 4</strain>
        <tissue evidence="2">Leaf</tissue>
    </source>
</reference>
<dbReference type="InterPro" id="IPR012337">
    <property type="entry name" value="RNaseH-like_sf"/>
</dbReference>
<dbReference type="Gene3D" id="3.30.420.10">
    <property type="entry name" value="Ribonuclease H-like superfamily/Ribonuclease H"/>
    <property type="match status" value="1"/>
</dbReference>
<evidence type="ECO:0000313" key="2">
    <source>
        <dbReference type="EMBL" id="KAF4403767.1"/>
    </source>
</evidence>
<comment type="caution">
    <text evidence="2">The sequence shown here is derived from an EMBL/GenBank/DDBJ whole genome shotgun (WGS) entry which is preliminary data.</text>
</comment>
<dbReference type="PANTHER" id="PTHR48475:SF1">
    <property type="entry name" value="RNASE H TYPE-1 DOMAIN-CONTAINING PROTEIN"/>
    <property type="match status" value="1"/>
</dbReference>
<organism evidence="2 3">
    <name type="scientific">Cannabis sativa</name>
    <name type="common">Hemp</name>
    <name type="synonym">Marijuana</name>
    <dbReference type="NCBI Taxonomy" id="3483"/>
    <lineage>
        <taxon>Eukaryota</taxon>
        <taxon>Viridiplantae</taxon>
        <taxon>Streptophyta</taxon>
        <taxon>Embryophyta</taxon>
        <taxon>Tracheophyta</taxon>
        <taxon>Spermatophyta</taxon>
        <taxon>Magnoliopsida</taxon>
        <taxon>eudicotyledons</taxon>
        <taxon>Gunneridae</taxon>
        <taxon>Pentapetalae</taxon>
        <taxon>rosids</taxon>
        <taxon>fabids</taxon>
        <taxon>Rosales</taxon>
        <taxon>Cannabaceae</taxon>
        <taxon>Cannabis</taxon>
    </lineage>
</organism>
<evidence type="ECO:0000313" key="3">
    <source>
        <dbReference type="Proteomes" id="UP000583929"/>
    </source>
</evidence>
<sequence length="166" mass="19023">MLYSDEEGQCSDRGDHYERREIANRELFASISEILGGEEENSVRDITTDKLEEVPLNPFELKKTLLTWKIHVDGVMNSEKVGLRIILEAPSGIKIEEYIPIVDTCTNNEVEYKAFIYDLELALAMGIKRIQMHTDNMLMGGKFDAKGSVMRKYIELATDLQDKFLE</sequence>
<accession>A0A7J6I884</accession>
<dbReference type="EMBL" id="JAATIQ010000003">
    <property type="protein sequence ID" value="KAF4403767.1"/>
    <property type="molecule type" value="Genomic_DNA"/>
</dbReference>
<dbReference type="InterPro" id="IPR002156">
    <property type="entry name" value="RNaseH_domain"/>
</dbReference>
<keyword evidence="3" id="KW-1185">Reference proteome</keyword>
<protein>
    <recommendedName>
        <fullName evidence="1">RNase H type-1 domain-containing protein</fullName>
    </recommendedName>
</protein>
<dbReference type="GO" id="GO:0003676">
    <property type="term" value="F:nucleic acid binding"/>
    <property type="evidence" value="ECO:0007669"/>
    <property type="project" value="InterPro"/>
</dbReference>
<gene>
    <name evidence="2" type="ORF">G4B88_002620</name>
</gene>